<evidence type="ECO:0000256" key="6">
    <source>
        <dbReference type="ARBA" id="ARBA00022989"/>
    </source>
</evidence>
<evidence type="ECO:0000256" key="14">
    <source>
        <dbReference type="SAM" id="Phobius"/>
    </source>
</evidence>
<feature type="transmembrane region" description="Helical" evidence="14">
    <location>
        <begin position="653"/>
        <end position="680"/>
    </location>
</feature>
<dbReference type="Proteomes" id="UP001607303">
    <property type="component" value="Unassembled WGS sequence"/>
</dbReference>
<dbReference type="PRINTS" id="PR01078">
    <property type="entry name" value="AMINACHANNEL"/>
</dbReference>
<proteinExistence type="inferred from homology"/>
<dbReference type="GO" id="GO:0016020">
    <property type="term" value="C:membrane"/>
    <property type="evidence" value="ECO:0007669"/>
    <property type="project" value="UniProtKB-SubCell"/>
</dbReference>
<accession>A0ABD2CWW2</accession>
<evidence type="ECO:0000256" key="1">
    <source>
        <dbReference type="ARBA" id="ARBA00004141"/>
    </source>
</evidence>
<evidence type="ECO:0000256" key="7">
    <source>
        <dbReference type="ARBA" id="ARBA00023053"/>
    </source>
</evidence>
<feature type="region of interest" description="Disordered" evidence="13">
    <location>
        <begin position="117"/>
        <end position="140"/>
    </location>
</feature>
<keyword evidence="7" id="KW-0915">Sodium</keyword>
<feature type="compositionally biased region" description="Basic and acidic residues" evidence="13">
    <location>
        <begin position="122"/>
        <end position="140"/>
    </location>
</feature>
<keyword evidence="11 12" id="KW-0407">Ion channel</keyword>
<evidence type="ECO:0000256" key="4">
    <source>
        <dbReference type="ARBA" id="ARBA00022461"/>
    </source>
</evidence>
<dbReference type="PANTHER" id="PTHR11690">
    <property type="entry name" value="AMILORIDE-SENSITIVE SODIUM CHANNEL-RELATED"/>
    <property type="match status" value="1"/>
</dbReference>
<organism evidence="15 16">
    <name type="scientific">Vespula maculifrons</name>
    <name type="common">Eastern yellow jacket</name>
    <name type="synonym">Wasp</name>
    <dbReference type="NCBI Taxonomy" id="7453"/>
    <lineage>
        <taxon>Eukaryota</taxon>
        <taxon>Metazoa</taxon>
        <taxon>Ecdysozoa</taxon>
        <taxon>Arthropoda</taxon>
        <taxon>Hexapoda</taxon>
        <taxon>Insecta</taxon>
        <taxon>Pterygota</taxon>
        <taxon>Neoptera</taxon>
        <taxon>Endopterygota</taxon>
        <taxon>Hymenoptera</taxon>
        <taxon>Apocrita</taxon>
        <taxon>Aculeata</taxon>
        <taxon>Vespoidea</taxon>
        <taxon>Vespidae</taxon>
        <taxon>Vespinae</taxon>
        <taxon>Vespula</taxon>
    </lineage>
</organism>
<reference evidence="15 16" key="1">
    <citation type="journal article" date="2024" name="Ann. Entomol. Soc. Am.">
        <title>Genomic analyses of the southern and eastern yellowjacket wasps (Hymenoptera: Vespidae) reveal evolutionary signatures of social life.</title>
        <authorList>
            <person name="Catto M.A."/>
            <person name="Caine P.B."/>
            <person name="Orr S.E."/>
            <person name="Hunt B.G."/>
            <person name="Goodisman M.A.D."/>
        </authorList>
    </citation>
    <scope>NUCLEOTIDE SEQUENCE [LARGE SCALE GENOMIC DNA]</scope>
    <source>
        <strain evidence="15">232</strain>
        <tissue evidence="15">Head and thorax</tissue>
    </source>
</reference>
<keyword evidence="9 14" id="KW-0472">Membrane</keyword>
<evidence type="ECO:0000256" key="13">
    <source>
        <dbReference type="SAM" id="MobiDB-lite"/>
    </source>
</evidence>
<dbReference type="AlphaFoldDB" id="A0ABD2CWW2"/>
<evidence type="ECO:0000256" key="10">
    <source>
        <dbReference type="ARBA" id="ARBA00023201"/>
    </source>
</evidence>
<dbReference type="GO" id="GO:0005272">
    <property type="term" value="F:sodium channel activity"/>
    <property type="evidence" value="ECO:0007669"/>
    <property type="project" value="UniProtKB-KW"/>
</dbReference>
<keyword evidence="6 14" id="KW-1133">Transmembrane helix</keyword>
<keyword evidence="8 12" id="KW-0406">Ion transport</keyword>
<protein>
    <submittedName>
        <fullName evidence="15">Sodium channel protein Nach-like</fullName>
    </submittedName>
</protein>
<keyword evidence="16" id="KW-1185">Reference proteome</keyword>
<evidence type="ECO:0000256" key="5">
    <source>
        <dbReference type="ARBA" id="ARBA00022692"/>
    </source>
</evidence>
<dbReference type="Gene3D" id="2.60.470.10">
    <property type="entry name" value="Acid-sensing ion channels like domains"/>
    <property type="match status" value="1"/>
</dbReference>
<keyword evidence="10 12" id="KW-0739">Sodium transport</keyword>
<evidence type="ECO:0000256" key="11">
    <source>
        <dbReference type="ARBA" id="ARBA00023303"/>
    </source>
</evidence>
<dbReference type="InterPro" id="IPR001873">
    <property type="entry name" value="ENaC"/>
</dbReference>
<dbReference type="Pfam" id="PF00858">
    <property type="entry name" value="ASC"/>
    <property type="match status" value="1"/>
</dbReference>
<dbReference type="PANTHER" id="PTHR11690:SF237">
    <property type="entry name" value="PICKPOCKET 16-RELATED"/>
    <property type="match status" value="1"/>
</dbReference>
<evidence type="ECO:0000256" key="12">
    <source>
        <dbReference type="RuleBase" id="RU000679"/>
    </source>
</evidence>
<evidence type="ECO:0000256" key="3">
    <source>
        <dbReference type="ARBA" id="ARBA00022448"/>
    </source>
</evidence>
<evidence type="ECO:0000256" key="2">
    <source>
        <dbReference type="ARBA" id="ARBA00007193"/>
    </source>
</evidence>
<dbReference type="EMBL" id="JAYRBN010000027">
    <property type="protein sequence ID" value="KAL2749616.1"/>
    <property type="molecule type" value="Genomic_DNA"/>
</dbReference>
<evidence type="ECO:0000256" key="8">
    <source>
        <dbReference type="ARBA" id="ARBA00023065"/>
    </source>
</evidence>
<keyword evidence="5 12" id="KW-0812">Transmembrane</keyword>
<comment type="subcellular location">
    <subcellularLocation>
        <location evidence="1">Membrane</location>
        <topology evidence="1">Multi-pass membrane protein</topology>
    </subcellularLocation>
</comment>
<evidence type="ECO:0000313" key="15">
    <source>
        <dbReference type="EMBL" id="KAL2749616.1"/>
    </source>
</evidence>
<gene>
    <name evidence="15" type="ORF">V1477_002556</name>
</gene>
<name>A0ABD2CWW2_VESMC</name>
<feature type="transmembrane region" description="Helical" evidence="14">
    <location>
        <begin position="206"/>
        <end position="227"/>
    </location>
</feature>
<evidence type="ECO:0000313" key="16">
    <source>
        <dbReference type="Proteomes" id="UP001607303"/>
    </source>
</evidence>
<comment type="similarity">
    <text evidence="2 12">Belongs to the amiloride-sensitive sodium channel (TC 1.A.6) family.</text>
</comment>
<keyword evidence="3 12" id="KW-0813">Transport</keyword>
<evidence type="ECO:0000256" key="9">
    <source>
        <dbReference type="ARBA" id="ARBA00023136"/>
    </source>
</evidence>
<dbReference type="Gene3D" id="1.10.287.770">
    <property type="entry name" value="YojJ-like"/>
    <property type="match status" value="1"/>
</dbReference>
<sequence>MAWLKSRHRDAESEGAKVFTSSGLYSEEVSRLLPATSKISQRAVSGQERGSAAEEITPRLDVAHLTGIIDRNDFNVDYSPEWKGNILPSNVKVARRKALGGRRTHDDSALNTAQFASTRFPPTREGKKRAFDSSEGKTGRGSKEILEFDGRNMKRLLRKNGRRDSSGPKKIRWNVFKNQAREFCLATGLHGYKYVAQSQRSKVERIIWAIVLFGSLCCAIVLMKIAWDYYASHPTLTVIETTHRGIWNYPFPAVTICNINRISLNLTRSLVEMLSYPSNMSKEFLVQEFRLLLELLDPGVFEHDVTENLTRLQDIIDDNGLTITEVMEKVTKNCSDLLTSCKWNDDSFECEEFFDRILTRDGICCSFNYVSPRDVENSSKPRKIPACGYQTGLAVTVNPDPEDYFATILGSFGVKVLVHYPYDYPDHNANDKLIGLNRQAFLSVSPEETYAMLDVKDLAISTRNCIFSDEGDKIPKDKNVGYRRLTSGRYSYINCMAECRANTIRNNISTTSVFAREKVTRTRTFFDVLIPLSLNVSDARVCNLKDVECLSMYRPWYDTSWPGEGTERITLEDNVDVVYERPCGCIPDCTLFRYPVDVSQGILDTNVSFDGFRYLRKTGKHEGSQNQSIIHVFFSDLIAIQYRRRVHYNWRNLFASFGGLLGLFVGFSLMSGFEIIYFFIIRIITDRFVNNDRENRNKSRSFPSEIQSN</sequence>
<comment type="caution">
    <text evidence="15">The sequence shown here is derived from an EMBL/GenBank/DDBJ whole genome shotgun (WGS) entry which is preliminary data.</text>
</comment>
<keyword evidence="4 12" id="KW-0894">Sodium channel</keyword>